<reference evidence="1" key="1">
    <citation type="submission" date="2016-08" db="EMBL/GenBank/DDBJ databases">
        <authorList>
            <person name="Seilhamer J.J."/>
        </authorList>
    </citation>
    <scope>NUCLEOTIDE SEQUENCE</scope>
    <source>
        <strain evidence="1">86-1</strain>
    </source>
</reference>
<dbReference type="AlphaFoldDB" id="A0A212L509"/>
<sequence>MVSSVVMLGRHLRRKAVSRRELARHVYTGKFANAHAFLYSRVLTVKQNASVVKLHLSILQDFRDIPYDTMRFSRHVDQHSSSYWQYASAASWSFTRSARQGLAQT</sequence>
<accession>A0A212L509</accession>
<dbReference type="EMBL" id="FMJC01000002">
    <property type="protein sequence ID" value="SCM72615.1"/>
    <property type="molecule type" value="Genomic_DNA"/>
</dbReference>
<proteinExistence type="predicted"/>
<evidence type="ECO:0000313" key="1">
    <source>
        <dbReference type="EMBL" id="SCM72615.1"/>
    </source>
</evidence>
<organism evidence="1">
    <name type="scientific">uncultured Desulfovibrio sp</name>
    <dbReference type="NCBI Taxonomy" id="167968"/>
    <lineage>
        <taxon>Bacteria</taxon>
        <taxon>Pseudomonadati</taxon>
        <taxon>Thermodesulfobacteriota</taxon>
        <taxon>Desulfovibrionia</taxon>
        <taxon>Desulfovibrionales</taxon>
        <taxon>Desulfovibrionaceae</taxon>
        <taxon>Desulfovibrio</taxon>
        <taxon>environmental samples</taxon>
    </lineage>
</organism>
<name>A0A212L509_9BACT</name>
<protein>
    <submittedName>
        <fullName evidence="1">Uncharacterized protein</fullName>
    </submittedName>
</protein>
<gene>
    <name evidence="1" type="ORF">KL86DES1_20733</name>
</gene>